<dbReference type="EMBL" id="VSWD01000004">
    <property type="protein sequence ID" value="KAK3104547.1"/>
    <property type="molecule type" value="Genomic_DNA"/>
</dbReference>
<name>A0AA88YQF9_PINIB</name>
<dbReference type="AlphaFoldDB" id="A0AA88YQF9"/>
<accession>A0AA88YQF9</accession>
<proteinExistence type="predicted"/>
<organism evidence="1 2">
    <name type="scientific">Pinctada imbricata</name>
    <name type="common">Atlantic pearl-oyster</name>
    <name type="synonym">Pinctada martensii</name>
    <dbReference type="NCBI Taxonomy" id="66713"/>
    <lineage>
        <taxon>Eukaryota</taxon>
        <taxon>Metazoa</taxon>
        <taxon>Spiralia</taxon>
        <taxon>Lophotrochozoa</taxon>
        <taxon>Mollusca</taxon>
        <taxon>Bivalvia</taxon>
        <taxon>Autobranchia</taxon>
        <taxon>Pteriomorphia</taxon>
        <taxon>Pterioida</taxon>
        <taxon>Pterioidea</taxon>
        <taxon>Pteriidae</taxon>
        <taxon>Pinctada</taxon>
    </lineage>
</organism>
<protein>
    <submittedName>
        <fullName evidence="1">Uncharacterized protein</fullName>
    </submittedName>
</protein>
<evidence type="ECO:0000313" key="1">
    <source>
        <dbReference type="EMBL" id="KAK3104547.1"/>
    </source>
</evidence>
<gene>
    <name evidence="1" type="ORF">FSP39_004672</name>
</gene>
<reference evidence="1" key="1">
    <citation type="submission" date="2019-08" db="EMBL/GenBank/DDBJ databases">
        <title>The improved chromosome-level genome for the pearl oyster Pinctada fucata martensii using PacBio sequencing and Hi-C.</title>
        <authorList>
            <person name="Zheng Z."/>
        </authorList>
    </citation>
    <scope>NUCLEOTIDE SEQUENCE</scope>
    <source>
        <strain evidence="1">ZZ-2019</strain>
        <tissue evidence="1">Adductor muscle</tissue>
    </source>
</reference>
<comment type="caution">
    <text evidence="1">The sequence shown here is derived from an EMBL/GenBank/DDBJ whole genome shotgun (WGS) entry which is preliminary data.</text>
</comment>
<dbReference type="Proteomes" id="UP001186944">
    <property type="component" value="Unassembled WGS sequence"/>
</dbReference>
<keyword evidence="2" id="KW-1185">Reference proteome</keyword>
<sequence>MFTIYVDDNTDEEAVNLYRELSARHKHMDEIEDGVHPMGNTSYKTFEHNEKHLALKLGVKNDVVKEYFRINMYKKGFYVHGKSYSRLEKRQQHVITYQKAGKAEFASVISFIQSEEQNPNKIINFAFIKEIRKNRPLGCVWEVSIEEDRLEVIPNQNIVNVNNFMKADNKCFVCPSPNRYDRD</sequence>
<evidence type="ECO:0000313" key="2">
    <source>
        <dbReference type="Proteomes" id="UP001186944"/>
    </source>
</evidence>